<evidence type="ECO:0000313" key="3">
    <source>
        <dbReference type="Proteomes" id="UP000001514"/>
    </source>
</evidence>
<dbReference type="AlphaFoldDB" id="D8RLR7"/>
<dbReference type="Proteomes" id="UP000001514">
    <property type="component" value="Unassembled WGS sequence"/>
</dbReference>
<protein>
    <recommendedName>
        <fullName evidence="1">Protein kinase domain-containing protein</fullName>
    </recommendedName>
</protein>
<evidence type="ECO:0000259" key="1">
    <source>
        <dbReference type="PROSITE" id="PS50011"/>
    </source>
</evidence>
<dbReference type="InterPro" id="IPR000719">
    <property type="entry name" value="Prot_kinase_dom"/>
</dbReference>
<dbReference type="HOGENOM" id="CLU_000288_21_4_1"/>
<dbReference type="InterPro" id="IPR050823">
    <property type="entry name" value="Plant_Ser_Thr_Prot_Kinase"/>
</dbReference>
<dbReference type="InParanoid" id="D8RLR7"/>
<dbReference type="OMA" id="MICFLES"/>
<dbReference type="PANTHER" id="PTHR45621">
    <property type="entry name" value="OS01G0588500 PROTEIN-RELATED"/>
    <property type="match status" value="1"/>
</dbReference>
<keyword evidence="3" id="KW-1185">Reference proteome</keyword>
<evidence type="ECO:0000313" key="2">
    <source>
        <dbReference type="EMBL" id="EFJ26769.1"/>
    </source>
</evidence>
<dbReference type="EMBL" id="GL377583">
    <property type="protein sequence ID" value="EFJ26769.1"/>
    <property type="molecule type" value="Genomic_DNA"/>
</dbReference>
<organism evidence="3">
    <name type="scientific">Selaginella moellendorffii</name>
    <name type="common">Spikemoss</name>
    <dbReference type="NCBI Taxonomy" id="88036"/>
    <lineage>
        <taxon>Eukaryota</taxon>
        <taxon>Viridiplantae</taxon>
        <taxon>Streptophyta</taxon>
        <taxon>Embryophyta</taxon>
        <taxon>Tracheophyta</taxon>
        <taxon>Lycopodiopsida</taxon>
        <taxon>Selaginellales</taxon>
        <taxon>Selaginellaceae</taxon>
        <taxon>Selaginella</taxon>
    </lineage>
</organism>
<dbReference type="SUPFAM" id="SSF56112">
    <property type="entry name" value="Protein kinase-like (PK-like)"/>
    <property type="match status" value="1"/>
</dbReference>
<dbReference type="Gene3D" id="1.10.510.10">
    <property type="entry name" value="Transferase(Phosphotransferase) domain 1"/>
    <property type="match status" value="1"/>
</dbReference>
<dbReference type="Pfam" id="PF07714">
    <property type="entry name" value="PK_Tyr_Ser-Thr"/>
    <property type="match status" value="1"/>
</dbReference>
<proteinExistence type="predicted"/>
<gene>
    <name evidence="2" type="ORF">SELMODRAFT_35365</name>
</gene>
<dbReference type="Gramene" id="EFJ26769">
    <property type="protein sequence ID" value="EFJ26769"/>
    <property type="gene ID" value="SELMODRAFT_35365"/>
</dbReference>
<feature type="domain" description="Protein kinase" evidence="1">
    <location>
        <begin position="1"/>
        <end position="239"/>
    </location>
</feature>
<dbReference type="KEGG" id="smo:SELMODRAFT_35365"/>
<dbReference type="GO" id="GO:0004672">
    <property type="term" value="F:protein kinase activity"/>
    <property type="evidence" value="ECO:0007669"/>
    <property type="project" value="InterPro"/>
</dbReference>
<dbReference type="PROSITE" id="PS50011">
    <property type="entry name" value="PROTEIN_KINASE_DOM"/>
    <property type="match status" value="1"/>
</dbReference>
<dbReference type="PIRSF" id="PIRSF000654">
    <property type="entry name" value="Integrin-linked_kinase"/>
    <property type="match status" value="1"/>
</dbReference>
<sequence>KAWIEHVKEIVCLRDAHLSRILGFSFTTDEKLVVYEIQANGSLDRLLYGRSRDRPPLDWATRVRIATDAARGLAFLHERSPTKLMYKDFRTFNVHVDKELRARLMGYGFTQSLEEKILTRCCSLCLKVAAYAAPELLQRGTQSLPSPKSNVWSFGVVLLEILTGRQNRDEMFAVEEQDLVGWTAPYLANDKKLFLVVDPELKGMFPARSVSLFAKLAAQCLQRDPAARPSMDQVVQSLE</sequence>
<feature type="non-terminal residue" evidence="2">
    <location>
        <position position="1"/>
    </location>
</feature>
<name>D8RLR7_SELML</name>
<dbReference type="InterPro" id="IPR011009">
    <property type="entry name" value="Kinase-like_dom_sf"/>
</dbReference>
<dbReference type="GO" id="GO:0005524">
    <property type="term" value="F:ATP binding"/>
    <property type="evidence" value="ECO:0007669"/>
    <property type="project" value="InterPro"/>
</dbReference>
<dbReference type="InterPro" id="IPR001245">
    <property type="entry name" value="Ser-Thr/Tyr_kinase_cat_dom"/>
</dbReference>
<feature type="non-terminal residue" evidence="2">
    <location>
        <position position="239"/>
    </location>
</feature>
<dbReference type="eggNOG" id="KOG1187">
    <property type="taxonomic scope" value="Eukaryota"/>
</dbReference>
<reference evidence="2 3" key="1">
    <citation type="journal article" date="2011" name="Science">
        <title>The Selaginella genome identifies genetic changes associated with the evolution of vascular plants.</title>
        <authorList>
            <person name="Banks J.A."/>
            <person name="Nishiyama T."/>
            <person name="Hasebe M."/>
            <person name="Bowman J.L."/>
            <person name="Gribskov M."/>
            <person name="dePamphilis C."/>
            <person name="Albert V.A."/>
            <person name="Aono N."/>
            <person name="Aoyama T."/>
            <person name="Ambrose B.A."/>
            <person name="Ashton N.W."/>
            <person name="Axtell M.J."/>
            <person name="Barker E."/>
            <person name="Barker M.S."/>
            <person name="Bennetzen J.L."/>
            <person name="Bonawitz N.D."/>
            <person name="Chapple C."/>
            <person name="Cheng C."/>
            <person name="Correa L.G."/>
            <person name="Dacre M."/>
            <person name="DeBarry J."/>
            <person name="Dreyer I."/>
            <person name="Elias M."/>
            <person name="Engstrom E.M."/>
            <person name="Estelle M."/>
            <person name="Feng L."/>
            <person name="Finet C."/>
            <person name="Floyd S.K."/>
            <person name="Frommer W.B."/>
            <person name="Fujita T."/>
            <person name="Gramzow L."/>
            <person name="Gutensohn M."/>
            <person name="Harholt J."/>
            <person name="Hattori M."/>
            <person name="Heyl A."/>
            <person name="Hirai T."/>
            <person name="Hiwatashi Y."/>
            <person name="Ishikawa M."/>
            <person name="Iwata M."/>
            <person name="Karol K.G."/>
            <person name="Koehler B."/>
            <person name="Kolukisaoglu U."/>
            <person name="Kubo M."/>
            <person name="Kurata T."/>
            <person name="Lalonde S."/>
            <person name="Li K."/>
            <person name="Li Y."/>
            <person name="Litt A."/>
            <person name="Lyons E."/>
            <person name="Manning G."/>
            <person name="Maruyama T."/>
            <person name="Michael T.P."/>
            <person name="Mikami K."/>
            <person name="Miyazaki S."/>
            <person name="Morinaga S."/>
            <person name="Murata T."/>
            <person name="Mueller-Roeber B."/>
            <person name="Nelson D.R."/>
            <person name="Obara M."/>
            <person name="Oguri Y."/>
            <person name="Olmstead R.G."/>
            <person name="Onodera N."/>
            <person name="Petersen B.L."/>
            <person name="Pils B."/>
            <person name="Prigge M."/>
            <person name="Rensing S.A."/>
            <person name="Riano-Pachon D.M."/>
            <person name="Roberts A.W."/>
            <person name="Sato Y."/>
            <person name="Scheller H.V."/>
            <person name="Schulz B."/>
            <person name="Schulz C."/>
            <person name="Shakirov E.V."/>
            <person name="Shibagaki N."/>
            <person name="Shinohara N."/>
            <person name="Shippen D.E."/>
            <person name="Soerensen I."/>
            <person name="Sotooka R."/>
            <person name="Sugimoto N."/>
            <person name="Sugita M."/>
            <person name="Sumikawa N."/>
            <person name="Tanurdzic M."/>
            <person name="Theissen G."/>
            <person name="Ulvskov P."/>
            <person name="Wakazuki S."/>
            <person name="Weng J.K."/>
            <person name="Willats W.W."/>
            <person name="Wipf D."/>
            <person name="Wolf P.G."/>
            <person name="Yang L."/>
            <person name="Zimmer A.D."/>
            <person name="Zhu Q."/>
            <person name="Mitros T."/>
            <person name="Hellsten U."/>
            <person name="Loque D."/>
            <person name="Otillar R."/>
            <person name="Salamov A."/>
            <person name="Schmutz J."/>
            <person name="Shapiro H."/>
            <person name="Lindquist E."/>
            <person name="Lucas S."/>
            <person name="Rokhsar D."/>
            <person name="Grigoriev I.V."/>
        </authorList>
    </citation>
    <scope>NUCLEOTIDE SEQUENCE [LARGE SCALE GENOMIC DNA]</scope>
</reference>
<accession>D8RLR7</accession>